<proteinExistence type="predicted"/>
<dbReference type="InterPro" id="IPR033410">
    <property type="entry name" value="DUF5119"/>
</dbReference>
<gene>
    <name evidence="1" type="ORF">WMO46_04195</name>
</gene>
<evidence type="ECO:0000313" key="2">
    <source>
        <dbReference type="Proteomes" id="UP001460202"/>
    </source>
</evidence>
<organism evidence="1 2">
    <name type="scientific">Alistipes intestinihominis</name>
    <dbReference type="NCBI Taxonomy" id="3133172"/>
    <lineage>
        <taxon>Bacteria</taxon>
        <taxon>Pseudomonadati</taxon>
        <taxon>Bacteroidota</taxon>
        <taxon>Bacteroidia</taxon>
        <taxon>Bacteroidales</taxon>
        <taxon>Rikenellaceae</taxon>
        <taxon>Alistipes</taxon>
    </lineage>
</organism>
<dbReference type="Proteomes" id="UP001460202">
    <property type="component" value="Unassembled WGS sequence"/>
</dbReference>
<sequence>MKNIFYTIAAACILSTTSCEHKNLCYDHAHTGIVNVVFDWRNAPNAAPKSMSCYLFPTDGGEVLRYEFTDRNGGAIRVPAGRYDALCLNSDTENISYRNTETKNGFEVTTRTTALLSDLAALGVRSSGAPRAAGTESERVVLSPDMLWSDHAEGIELKATSATQTITLYPEVSVSRYTVEIHNAENLKYVSGISGSISSLAGGLLAGKAETTEECVTIPFDATFSPEQHLITGQLLAFGHCPSVRNRHQLTVYAVLADQSRWYYTYDVTDQIHSAPNQRDVHIVLDGLPLPKPIVNGGGFQPTVEEWQEVPIDIEM</sequence>
<accession>A0ABV1GVD1</accession>
<name>A0ABV1GVD1_9BACT</name>
<dbReference type="EMBL" id="JBBMFL010000003">
    <property type="protein sequence ID" value="MEQ2544149.1"/>
    <property type="molecule type" value="Genomic_DNA"/>
</dbReference>
<comment type="caution">
    <text evidence="1">The sequence shown here is derived from an EMBL/GenBank/DDBJ whole genome shotgun (WGS) entry which is preliminary data.</text>
</comment>
<reference evidence="1 2" key="1">
    <citation type="submission" date="2024-03" db="EMBL/GenBank/DDBJ databases">
        <title>Human intestinal bacterial collection.</title>
        <authorList>
            <person name="Pauvert C."/>
            <person name="Hitch T.C.A."/>
            <person name="Clavel T."/>
        </authorList>
    </citation>
    <scope>NUCLEOTIDE SEQUENCE [LARGE SCALE GENOMIC DNA]</scope>
    <source>
        <strain evidence="1 2">CLA-KB-H122</strain>
    </source>
</reference>
<dbReference type="RefSeq" id="WP_349093875.1">
    <property type="nucleotide sequence ID" value="NZ_JBBMFL010000003.1"/>
</dbReference>
<protein>
    <submittedName>
        <fullName evidence="1">DUF5119 domain-containing protein</fullName>
    </submittedName>
</protein>
<keyword evidence="2" id="KW-1185">Reference proteome</keyword>
<dbReference type="Pfam" id="PF17145">
    <property type="entry name" value="DUF5119"/>
    <property type="match status" value="1"/>
</dbReference>
<dbReference type="PROSITE" id="PS51257">
    <property type="entry name" value="PROKAR_LIPOPROTEIN"/>
    <property type="match status" value="1"/>
</dbReference>
<evidence type="ECO:0000313" key="1">
    <source>
        <dbReference type="EMBL" id="MEQ2544149.1"/>
    </source>
</evidence>